<proteinExistence type="predicted"/>
<reference evidence="2 3" key="1">
    <citation type="journal article" date="2014" name="PLoS Genet.">
        <title>Phylogenetically driven sequencing of extremely halophilic archaea reveals strategies for static and dynamic osmo-response.</title>
        <authorList>
            <person name="Becker E.A."/>
            <person name="Seitzer P.M."/>
            <person name="Tritt A."/>
            <person name="Larsen D."/>
            <person name="Krusor M."/>
            <person name="Yao A.I."/>
            <person name="Wu D."/>
            <person name="Madern D."/>
            <person name="Eisen J.A."/>
            <person name="Darling A.E."/>
            <person name="Facciotti M.T."/>
        </authorList>
    </citation>
    <scope>NUCLEOTIDE SEQUENCE [LARGE SCALE GENOMIC DNA]</scope>
    <source>
        <strain evidence="2 3">JCM 10990</strain>
    </source>
</reference>
<dbReference type="PATRIC" id="fig|1227492.4.peg.2343"/>
<dbReference type="EMBL" id="AOIN01000064">
    <property type="protein sequence ID" value="ELY98215.1"/>
    <property type="molecule type" value="Genomic_DNA"/>
</dbReference>
<evidence type="ECO:0000256" key="1">
    <source>
        <dbReference type="SAM" id="MobiDB-lite"/>
    </source>
</evidence>
<evidence type="ECO:0000313" key="3">
    <source>
        <dbReference type="Proteomes" id="UP000011693"/>
    </source>
</evidence>
<dbReference type="RefSeq" id="WP_006167810.1">
    <property type="nucleotide sequence ID" value="NZ_AOIN01000064.1"/>
</dbReference>
<sequence>MREKQITRRNAFKTGIATTVAGLGLGSVGTAVGTSTDDDEYYKKGKKLTPKEAPTTQSEAEEEIYKGGSNHEEFDCDDRVQFRDTTVATEYGINVNRTLTFLRSNWVDGFYPNDEEGHVYEFAFSSFCGDTVDQQAINSCDDSSRMGSLLPFRKEGQEMSIELVGGDLDDFENKLEVHDELMHGGTRFDDDETLVDGNEWVEDDVDQESYNVENESDFMAGMGTAFGFGSKAVSGGLAKLFGGAGLALSAGSLMVSLADNGGLEGETVGNKYTCERNPSFTGTEGWFEHFMFFRVFVPEGDDAEIHVVNEYEKDESRSTGTGHHRKSELQDEFIAQIPQNYDSETFTVYMHEQDSDVEHPSIWAW</sequence>
<evidence type="ECO:0000313" key="2">
    <source>
        <dbReference type="EMBL" id="ELY98215.1"/>
    </source>
</evidence>
<accession>M0AHP1</accession>
<dbReference type="Proteomes" id="UP000011693">
    <property type="component" value="Unassembled WGS sequence"/>
</dbReference>
<gene>
    <name evidence="2" type="ORF">C482_11872</name>
</gene>
<keyword evidence="3" id="KW-1185">Reference proteome</keyword>
<feature type="region of interest" description="Disordered" evidence="1">
    <location>
        <begin position="28"/>
        <end position="61"/>
    </location>
</feature>
<protein>
    <submittedName>
        <fullName evidence="2">Uncharacterized protein</fullName>
    </submittedName>
</protein>
<organism evidence="2 3">
    <name type="scientific">Natrialba chahannaoensis JCM 10990</name>
    <dbReference type="NCBI Taxonomy" id="1227492"/>
    <lineage>
        <taxon>Archaea</taxon>
        <taxon>Methanobacteriati</taxon>
        <taxon>Methanobacteriota</taxon>
        <taxon>Stenosarchaea group</taxon>
        <taxon>Halobacteria</taxon>
        <taxon>Halobacteriales</taxon>
        <taxon>Natrialbaceae</taxon>
        <taxon>Natrialba</taxon>
    </lineage>
</organism>
<name>M0AHP1_9EURY</name>
<dbReference type="AlphaFoldDB" id="M0AHP1"/>
<comment type="caution">
    <text evidence="2">The sequence shown here is derived from an EMBL/GenBank/DDBJ whole genome shotgun (WGS) entry which is preliminary data.</text>
</comment>